<dbReference type="InterPro" id="IPR036322">
    <property type="entry name" value="WD40_repeat_dom_sf"/>
</dbReference>
<dbReference type="InterPro" id="IPR050687">
    <property type="entry name" value="Dynein_IC"/>
</dbReference>
<evidence type="ECO:0000256" key="2">
    <source>
        <dbReference type="ARBA" id="ARBA00022490"/>
    </source>
</evidence>
<dbReference type="PANTHER" id="PTHR12442">
    <property type="entry name" value="DYNEIN INTERMEDIATE CHAIN"/>
    <property type="match status" value="1"/>
</dbReference>
<reference evidence="5 6" key="1">
    <citation type="submission" date="2015-11" db="EMBL/GenBank/DDBJ databases">
        <title>The genome of Debaryomyces fabryi.</title>
        <authorList>
            <person name="Tafer H."/>
            <person name="Lopandic K."/>
        </authorList>
    </citation>
    <scope>NUCLEOTIDE SEQUENCE [LARGE SCALE GENOMIC DNA]</scope>
    <source>
        <strain evidence="5 6">CBS 789</strain>
    </source>
</reference>
<dbReference type="Proteomes" id="UP000054251">
    <property type="component" value="Unassembled WGS sequence"/>
</dbReference>
<dbReference type="EMBL" id="LMYN01000070">
    <property type="protein sequence ID" value="KSA00908.1"/>
    <property type="molecule type" value="Genomic_DNA"/>
</dbReference>
<accession>A0A0V1PXS8</accession>
<dbReference type="InterPro" id="IPR001680">
    <property type="entry name" value="WD40_rpt"/>
</dbReference>
<evidence type="ECO:0000313" key="5">
    <source>
        <dbReference type="EMBL" id="KSA00908.1"/>
    </source>
</evidence>
<dbReference type="GO" id="GO:0045504">
    <property type="term" value="F:dynein heavy chain binding"/>
    <property type="evidence" value="ECO:0007669"/>
    <property type="project" value="TreeGrafter"/>
</dbReference>
<dbReference type="OrthoDB" id="366230at2759"/>
<keyword evidence="3" id="KW-0853">WD repeat</keyword>
<comment type="subcellular location">
    <subcellularLocation>
        <location evidence="1">Cytoplasm</location>
    </subcellularLocation>
</comment>
<keyword evidence="4" id="KW-0677">Repeat</keyword>
<evidence type="ECO:0000313" key="6">
    <source>
        <dbReference type="Proteomes" id="UP000054251"/>
    </source>
</evidence>
<keyword evidence="6" id="KW-1185">Reference proteome</keyword>
<dbReference type="GO" id="GO:0045503">
    <property type="term" value="F:dynein light chain binding"/>
    <property type="evidence" value="ECO:0007669"/>
    <property type="project" value="TreeGrafter"/>
</dbReference>
<proteinExistence type="predicted"/>
<dbReference type="AlphaFoldDB" id="A0A0V1PXS8"/>
<evidence type="ECO:0000256" key="1">
    <source>
        <dbReference type="ARBA" id="ARBA00004496"/>
    </source>
</evidence>
<dbReference type="RefSeq" id="XP_015467010.1">
    <property type="nucleotide sequence ID" value="XM_015612167.1"/>
</dbReference>
<keyword evidence="2" id="KW-0963">Cytoplasm</keyword>
<dbReference type="GO" id="GO:0005737">
    <property type="term" value="C:cytoplasm"/>
    <property type="evidence" value="ECO:0007669"/>
    <property type="project" value="UniProtKB-SubCell"/>
</dbReference>
<name>A0A0V1PXS8_9ASCO</name>
<organism evidence="5 6">
    <name type="scientific">Debaryomyces fabryi</name>
    <dbReference type="NCBI Taxonomy" id="58627"/>
    <lineage>
        <taxon>Eukaryota</taxon>
        <taxon>Fungi</taxon>
        <taxon>Dikarya</taxon>
        <taxon>Ascomycota</taxon>
        <taxon>Saccharomycotina</taxon>
        <taxon>Pichiomycetes</taxon>
        <taxon>Debaryomycetaceae</taxon>
        <taxon>Debaryomyces</taxon>
    </lineage>
</organism>
<dbReference type="GO" id="GO:0005868">
    <property type="term" value="C:cytoplasmic dynein complex"/>
    <property type="evidence" value="ECO:0007669"/>
    <property type="project" value="TreeGrafter"/>
</dbReference>
<gene>
    <name evidence="5" type="ORF">AC631_03338</name>
</gene>
<dbReference type="PANTHER" id="PTHR12442:SF22">
    <property type="entry name" value="CYTOPLASMIC DYNEIN 1 INTERMEDIATE CHAIN-RELATED"/>
    <property type="match status" value="1"/>
</dbReference>
<sequence>MDRQSLLEQKRQRLQELKQRRLGTASNDDKLVNELIDQFQTLPNQRNPKQVNVAIQVDITPQEQESSYINSGTPVHNENSNTNENNIITYDKAIQTVDEPSDTESESRTTVVEGINEDEEAIESAPVVQIEESKLNASMKQSFKFLSKIITQEALDSSILKNYTDDDDLKNKFGKTMDEEISKSDPFQLNLDIPPIKGRLVRDIDTSPHFHELMVASYSLENSSINQLISSQLHFDNVTQSPGLAIIYNVKSSKAFPEYFLHCSSSITKIKFDKVNPRKVIGGLSDGKVVIWDLLDNRRNSVAILPLLMTPVLSNIASSIINNCQQTVNFVHHKNEISSINQILVEHNECIISTSLDGVINLWSSNLLAWPKISSLKLSKPINNAETYVKPKEILTISNVLMLRKEPDLARSVKKELSSQPPAYKFLNRLLVGSDDGKLFRLSNDARNGNIELLYEEDYREGENPLHSNSITSIIELPIEGQETVIATSNVDWSIKMWKSSQKSPILQIPTNYLILDMKSRPTNPLQFFTLGVFNQSLNHDLRPIIDFWDVSRRLMNPICSILLDSQIESNEHTINSKLYSTSAKFYDNGNNIIVGFNDGSIQIWSINDVILNEVIESRSNSNIDDGLIGFLQRNKKI</sequence>
<evidence type="ECO:0000256" key="4">
    <source>
        <dbReference type="ARBA" id="ARBA00022737"/>
    </source>
</evidence>
<comment type="caution">
    <text evidence="5">The sequence shown here is derived from an EMBL/GenBank/DDBJ whole genome shotgun (WGS) entry which is preliminary data.</text>
</comment>
<evidence type="ECO:0000256" key="3">
    <source>
        <dbReference type="ARBA" id="ARBA00022574"/>
    </source>
</evidence>
<dbReference type="GeneID" id="26840347"/>
<dbReference type="GO" id="GO:0010970">
    <property type="term" value="P:transport along microtubule"/>
    <property type="evidence" value="ECO:0007669"/>
    <property type="project" value="TreeGrafter"/>
</dbReference>
<dbReference type="SMART" id="SM00320">
    <property type="entry name" value="WD40"/>
    <property type="match status" value="4"/>
</dbReference>
<protein>
    <submittedName>
        <fullName evidence="5">Uncharacterized protein</fullName>
    </submittedName>
</protein>
<dbReference type="InterPro" id="IPR015943">
    <property type="entry name" value="WD40/YVTN_repeat-like_dom_sf"/>
</dbReference>
<dbReference type="Gene3D" id="2.130.10.10">
    <property type="entry name" value="YVTN repeat-like/Quinoprotein amine dehydrogenase"/>
    <property type="match status" value="2"/>
</dbReference>
<dbReference type="SUPFAM" id="SSF50978">
    <property type="entry name" value="WD40 repeat-like"/>
    <property type="match status" value="1"/>
</dbReference>